<evidence type="ECO:0000313" key="6">
    <source>
        <dbReference type="Proteomes" id="UP000620124"/>
    </source>
</evidence>
<dbReference type="Gene3D" id="2.160.20.10">
    <property type="entry name" value="Single-stranded right-handed beta-helix, Pectin lyase-like"/>
    <property type="match status" value="1"/>
</dbReference>
<dbReference type="GO" id="GO:0019171">
    <property type="term" value="F:(3R)-hydroxyacyl-[acyl-carrier-protein] dehydratase activity"/>
    <property type="evidence" value="ECO:0007669"/>
    <property type="project" value="TreeGrafter"/>
</dbReference>
<gene>
    <name evidence="5" type="ORF">MVEN_01039800</name>
</gene>
<dbReference type="InterPro" id="IPR029069">
    <property type="entry name" value="HotDog_dom_sf"/>
</dbReference>
<comment type="caution">
    <text evidence="5">The sequence shown here is derived from an EMBL/GenBank/DDBJ whole genome shotgun (WGS) entry which is preliminary data.</text>
</comment>
<evidence type="ECO:0000256" key="2">
    <source>
        <dbReference type="ARBA" id="ARBA00022801"/>
    </source>
</evidence>
<comment type="pathway">
    <text evidence="1">Glycan metabolism; pectin degradation; 2-dehydro-3-deoxy-D-gluconate from pectin: step 1/5.</text>
</comment>
<evidence type="ECO:0000313" key="5">
    <source>
        <dbReference type="EMBL" id="KAF7357031.1"/>
    </source>
</evidence>
<dbReference type="PANTHER" id="PTHR28152">
    <property type="entry name" value="HYDROXYACYL-THIOESTER DEHYDRATASE TYPE 2, MITOCHONDRIAL"/>
    <property type="match status" value="1"/>
</dbReference>
<evidence type="ECO:0000259" key="4">
    <source>
        <dbReference type="Pfam" id="PF01095"/>
    </source>
</evidence>
<dbReference type="InterPro" id="IPR000070">
    <property type="entry name" value="Pectinesterase_cat"/>
</dbReference>
<organism evidence="5 6">
    <name type="scientific">Mycena venus</name>
    <dbReference type="NCBI Taxonomy" id="2733690"/>
    <lineage>
        <taxon>Eukaryota</taxon>
        <taxon>Fungi</taxon>
        <taxon>Dikarya</taxon>
        <taxon>Basidiomycota</taxon>
        <taxon>Agaricomycotina</taxon>
        <taxon>Agaricomycetes</taxon>
        <taxon>Agaricomycetidae</taxon>
        <taxon>Agaricales</taxon>
        <taxon>Marasmiineae</taxon>
        <taxon>Mycenaceae</taxon>
        <taxon>Mycena</taxon>
    </lineage>
</organism>
<keyword evidence="6" id="KW-1185">Reference proteome</keyword>
<feature type="domain" description="Pectinesterase catalytic" evidence="4">
    <location>
        <begin position="488"/>
        <end position="693"/>
    </location>
</feature>
<accession>A0A8H6YE40</accession>
<keyword evidence="3" id="KW-0063">Aspartyl esterase</keyword>
<dbReference type="GO" id="GO:0030599">
    <property type="term" value="F:pectinesterase activity"/>
    <property type="evidence" value="ECO:0007669"/>
    <property type="project" value="InterPro"/>
</dbReference>
<dbReference type="InterPro" id="IPR011050">
    <property type="entry name" value="Pectin_lyase_fold/virulence"/>
</dbReference>
<dbReference type="EMBL" id="JACAZI010000007">
    <property type="protein sequence ID" value="KAF7357031.1"/>
    <property type="molecule type" value="Genomic_DNA"/>
</dbReference>
<evidence type="ECO:0000256" key="1">
    <source>
        <dbReference type="ARBA" id="ARBA00005184"/>
    </source>
</evidence>
<protein>
    <submittedName>
        <fullName evidence="5">Pectin lyase-like protein</fullName>
    </submittedName>
</protein>
<dbReference type="Gene3D" id="3.10.129.10">
    <property type="entry name" value="Hotdog Thioesterase"/>
    <property type="match status" value="2"/>
</dbReference>
<keyword evidence="2" id="KW-0378">Hydrolase</keyword>
<dbReference type="UniPathway" id="UPA00545">
    <property type="reaction ID" value="UER00823"/>
</dbReference>
<dbReference type="GO" id="GO:0005739">
    <property type="term" value="C:mitochondrion"/>
    <property type="evidence" value="ECO:0007669"/>
    <property type="project" value="TreeGrafter"/>
</dbReference>
<name>A0A8H6YE40_9AGAR</name>
<dbReference type="InterPro" id="IPR012334">
    <property type="entry name" value="Pectin_lyas_fold"/>
</dbReference>
<dbReference type="AlphaFoldDB" id="A0A8H6YE40"/>
<keyword evidence="5" id="KW-0456">Lyase</keyword>
<reference evidence="5" key="1">
    <citation type="submission" date="2020-05" db="EMBL/GenBank/DDBJ databases">
        <title>Mycena genomes resolve the evolution of fungal bioluminescence.</title>
        <authorList>
            <person name="Tsai I.J."/>
        </authorList>
    </citation>
    <scope>NUCLEOTIDE SEQUENCE</scope>
    <source>
        <strain evidence="5">CCC161011</strain>
    </source>
</reference>
<dbReference type="OrthoDB" id="2019149at2759"/>
<dbReference type="SUPFAM" id="SSF54637">
    <property type="entry name" value="Thioesterase/thiol ester dehydrase-isomerase"/>
    <property type="match status" value="1"/>
</dbReference>
<dbReference type="Pfam" id="PF01095">
    <property type="entry name" value="Pectinesterase"/>
    <property type="match status" value="1"/>
</dbReference>
<dbReference type="Proteomes" id="UP000620124">
    <property type="component" value="Unassembled WGS sequence"/>
</dbReference>
<proteinExistence type="predicted"/>
<evidence type="ECO:0000256" key="3">
    <source>
        <dbReference type="ARBA" id="ARBA00023085"/>
    </source>
</evidence>
<dbReference type="GO" id="GO:0042545">
    <property type="term" value="P:cell wall modification"/>
    <property type="evidence" value="ECO:0007669"/>
    <property type="project" value="InterPro"/>
</dbReference>
<sequence length="704" mass="76969">MSWNLKALRLAQSRLYSTSGLSSSTSSSALSHSNLRALDNWIASPKQLILNDSFCMERVSDLYITLPTRDGTRSPYKAPEISAPLGYGSHLAFFHPRTPESQLRPDGTDADFCPPSPFTRRMWAGGSMTWDPQNPLRIGESAVSTSTIDSVEKKGFGSQSPMVFVNQKIEVTQEGTTAPSVVEKRTHVYIAESVSVKKTPRHVKNIPSVADFTFTFTPSITTLFRFSALTFNGHHIHLDKDYAQSKEGYPERLVHGPLTALMLLETTILQKPEARIAHFEYRARNPIIVDRPMTIAGVWNDKYNAFLWVENDEHVPMNKMAAPRFLILVAVAACASAASFSKYAACQSTSKPKLPPTLFCPQGTKYVSQTDPNAHFSSVQAAVASLPNDTSPGFILIAAGTYQEAVNVSRKGPTTLLGQTDHPASYAQNLVTIFNTTFINQTTQNASIQDNADSAVLTVAPNKYAAWTGAGYYGGTPVPIPDDFGCTDFKAYNINFENRANNGGVGPALAIGIGFANASFYASTFRGMQDTMFIGKNGSAVFRKSQVLGSVDYIYGFGTAYFDQSLIGSRGAGCTTAWKGTPNYTNTYGAYFSHSSIVRSPDANPALDLTGQQTLGRPWNNASVVVYMDSFMDSSINPAGFQIWSPTDPRNETIYYAEEGSHGPGFNASARVSFDHLLTAKQARQNFTVEKIFGGLPKWVDWEF</sequence>
<dbReference type="GO" id="GO:0045490">
    <property type="term" value="P:pectin catabolic process"/>
    <property type="evidence" value="ECO:0007669"/>
    <property type="project" value="UniProtKB-UniPathway"/>
</dbReference>
<dbReference type="SUPFAM" id="SSF51126">
    <property type="entry name" value="Pectin lyase-like"/>
    <property type="match status" value="1"/>
</dbReference>
<dbReference type="PANTHER" id="PTHR28152:SF1">
    <property type="entry name" value="HYDROXYACYL-THIOESTER DEHYDRATASE TYPE 2, MITOCHONDRIAL"/>
    <property type="match status" value="1"/>
</dbReference>
<dbReference type="InterPro" id="IPR052741">
    <property type="entry name" value="Mitochondrial_HTD2"/>
</dbReference>